<keyword evidence="3 9" id="KW-0479">Metal-binding</keyword>
<reference evidence="10 11" key="1">
    <citation type="submission" date="2016-10" db="EMBL/GenBank/DDBJ databases">
        <authorList>
            <person name="de Groot N.N."/>
        </authorList>
    </citation>
    <scope>NUCLEOTIDE SEQUENCE [LARGE SCALE GENOMIC DNA]</scope>
    <source>
        <strain evidence="10 11">DSM 2179</strain>
    </source>
</reference>
<dbReference type="Pfam" id="PF13500">
    <property type="entry name" value="AAA_26"/>
    <property type="match status" value="1"/>
</dbReference>
<evidence type="ECO:0000256" key="6">
    <source>
        <dbReference type="ARBA" id="ARBA00022840"/>
    </source>
</evidence>
<feature type="binding site" evidence="9">
    <location>
        <begin position="177"/>
        <end position="178"/>
    </location>
    <ligand>
        <name>ATP</name>
        <dbReference type="ChEBI" id="CHEBI:30616"/>
    </ligand>
</feature>
<feature type="active site" evidence="9">
    <location>
        <position position="37"/>
    </location>
</feature>
<organism evidence="10 11">
    <name type="scientific">Propionispira arboris</name>
    <dbReference type="NCBI Taxonomy" id="84035"/>
    <lineage>
        <taxon>Bacteria</taxon>
        <taxon>Bacillati</taxon>
        <taxon>Bacillota</taxon>
        <taxon>Negativicutes</taxon>
        <taxon>Selenomonadales</taxon>
        <taxon>Selenomonadaceae</taxon>
        <taxon>Propionispira</taxon>
    </lineage>
</organism>
<dbReference type="GO" id="GO:0000287">
    <property type="term" value="F:magnesium ion binding"/>
    <property type="evidence" value="ECO:0007669"/>
    <property type="project" value="UniProtKB-UniRule"/>
</dbReference>
<dbReference type="STRING" id="84035.SAMN05660742_11573"/>
<keyword evidence="5 9" id="KW-0093">Biotin biosynthesis</keyword>
<dbReference type="GO" id="GO:0009102">
    <property type="term" value="P:biotin biosynthetic process"/>
    <property type="evidence" value="ECO:0007669"/>
    <property type="project" value="UniProtKB-UniRule"/>
</dbReference>
<dbReference type="Gene3D" id="3.40.50.300">
    <property type="entry name" value="P-loop containing nucleotide triphosphate hydrolases"/>
    <property type="match status" value="1"/>
</dbReference>
<evidence type="ECO:0000256" key="5">
    <source>
        <dbReference type="ARBA" id="ARBA00022756"/>
    </source>
</evidence>
<keyword evidence="1 9" id="KW-0963">Cytoplasm</keyword>
<comment type="catalytic activity">
    <reaction evidence="9">
        <text>(7R,8S)-7,8-diammoniononanoate + CO2 + ATP = (4R,5S)-dethiobiotin + ADP + phosphate + 3 H(+)</text>
        <dbReference type="Rhea" id="RHEA:15805"/>
        <dbReference type="ChEBI" id="CHEBI:15378"/>
        <dbReference type="ChEBI" id="CHEBI:16526"/>
        <dbReference type="ChEBI" id="CHEBI:30616"/>
        <dbReference type="ChEBI" id="CHEBI:43474"/>
        <dbReference type="ChEBI" id="CHEBI:149469"/>
        <dbReference type="ChEBI" id="CHEBI:149473"/>
        <dbReference type="ChEBI" id="CHEBI:456216"/>
        <dbReference type="EC" id="6.3.3.3"/>
    </reaction>
</comment>
<dbReference type="InterPro" id="IPR027417">
    <property type="entry name" value="P-loop_NTPase"/>
</dbReference>
<evidence type="ECO:0000256" key="1">
    <source>
        <dbReference type="ARBA" id="ARBA00022490"/>
    </source>
</evidence>
<dbReference type="SUPFAM" id="SSF52540">
    <property type="entry name" value="P-loop containing nucleoside triphosphate hydrolases"/>
    <property type="match status" value="1"/>
</dbReference>
<dbReference type="RefSeq" id="WP_091833124.1">
    <property type="nucleotide sequence ID" value="NZ_FNZK01000015.1"/>
</dbReference>
<comment type="subcellular location">
    <subcellularLocation>
        <location evidence="9">Cytoplasm</location>
    </subcellularLocation>
</comment>
<comment type="subunit">
    <text evidence="9">Homodimer.</text>
</comment>
<dbReference type="CDD" id="cd03109">
    <property type="entry name" value="DTBS"/>
    <property type="match status" value="1"/>
</dbReference>
<dbReference type="AlphaFoldDB" id="A0A1H7B899"/>
<accession>A0A1H7B899</accession>
<comment type="function">
    <text evidence="9">Catalyzes a mechanistically unusual reaction, the ATP-dependent insertion of CO2 between the N7 and N8 nitrogen atoms of 7,8-diaminopelargonic acid (DAPA, also called 7,8-diammoniononanoate) to form a ureido ring.</text>
</comment>
<comment type="pathway">
    <text evidence="9">Cofactor biosynthesis; biotin biosynthesis; biotin from 7,8-diaminononanoate: step 1/2.</text>
</comment>
<dbReference type="PANTHER" id="PTHR43210:SF2">
    <property type="entry name" value="ATP-DEPENDENT DETHIOBIOTIN SYNTHETASE BIOD 2"/>
    <property type="match status" value="1"/>
</dbReference>
<keyword evidence="7 9" id="KW-0460">Magnesium</keyword>
<comment type="similarity">
    <text evidence="9">Belongs to the dethiobiotin synthetase family.</text>
</comment>
<dbReference type="GO" id="GO:0005524">
    <property type="term" value="F:ATP binding"/>
    <property type="evidence" value="ECO:0007669"/>
    <property type="project" value="UniProtKB-UniRule"/>
</dbReference>
<evidence type="ECO:0000256" key="2">
    <source>
        <dbReference type="ARBA" id="ARBA00022598"/>
    </source>
</evidence>
<dbReference type="PANTHER" id="PTHR43210">
    <property type="entry name" value="DETHIOBIOTIN SYNTHETASE"/>
    <property type="match status" value="1"/>
</dbReference>
<dbReference type="EC" id="6.3.3.3" evidence="9"/>
<evidence type="ECO:0000256" key="9">
    <source>
        <dbReference type="HAMAP-Rule" id="MF_00336"/>
    </source>
</evidence>
<dbReference type="NCBIfam" id="TIGR00347">
    <property type="entry name" value="bioD"/>
    <property type="match status" value="1"/>
</dbReference>
<evidence type="ECO:0000256" key="3">
    <source>
        <dbReference type="ARBA" id="ARBA00022723"/>
    </source>
</evidence>
<keyword evidence="4 9" id="KW-0547">Nucleotide-binding</keyword>
<feature type="binding site" evidence="9">
    <location>
        <begin position="117"/>
        <end position="120"/>
    </location>
    <ligand>
        <name>ATP</name>
        <dbReference type="ChEBI" id="CHEBI:30616"/>
    </ligand>
</feature>
<dbReference type="UniPathway" id="UPA00078">
    <property type="reaction ID" value="UER00161"/>
</dbReference>
<comment type="cofactor">
    <cofactor evidence="9">
        <name>Mg(2+)</name>
        <dbReference type="ChEBI" id="CHEBI:18420"/>
    </cofactor>
</comment>
<feature type="binding site" evidence="9">
    <location>
        <position position="55"/>
    </location>
    <ligand>
        <name>Mg(2+)</name>
        <dbReference type="ChEBI" id="CHEBI:18420"/>
    </ligand>
</feature>
<dbReference type="InterPro" id="IPR004472">
    <property type="entry name" value="DTB_synth_BioD"/>
</dbReference>
<keyword evidence="2 9" id="KW-0436">Ligase</keyword>
<evidence type="ECO:0000256" key="4">
    <source>
        <dbReference type="ARBA" id="ARBA00022741"/>
    </source>
</evidence>
<sequence length="241" mass="26137">MKGLFITATDTEIGKTMITGAIAAALKARGKNVGVFKPLASGGILTPEGRLLSEDASFLMQAAGIGEERRLEVNEVCLEPALTPAVAARVTSIQIDMEKIIENLLENAKQYDIVLVEGVGGITAPLWQEYLIVNLMQRLQLPALIVAKPGLGSINHIVLTYEYAKQHQVRLDGVIFNMWDAEHAGILEASNIEYIKQLTQLPILGRMPASKELSVIKNCTDNLAAIAEQNLLIEAILQIIG</sequence>
<name>A0A1H7B899_9FIRM</name>
<evidence type="ECO:0000313" key="11">
    <source>
        <dbReference type="Proteomes" id="UP000199662"/>
    </source>
</evidence>
<comment type="catalytic activity">
    <reaction evidence="8">
        <text>(7R,8S)-8-amino-7-(carboxyamino)nonanoate + ATP = (4R,5S)-dethiobiotin + ADP + phosphate + H(+)</text>
        <dbReference type="Rhea" id="RHEA:63684"/>
        <dbReference type="ChEBI" id="CHEBI:15378"/>
        <dbReference type="ChEBI" id="CHEBI:30616"/>
        <dbReference type="ChEBI" id="CHEBI:43474"/>
        <dbReference type="ChEBI" id="CHEBI:149470"/>
        <dbReference type="ChEBI" id="CHEBI:149473"/>
        <dbReference type="ChEBI" id="CHEBI:456216"/>
    </reaction>
</comment>
<dbReference type="GO" id="GO:0004141">
    <property type="term" value="F:dethiobiotin synthase activity"/>
    <property type="evidence" value="ECO:0007669"/>
    <property type="project" value="UniProtKB-UniRule"/>
</dbReference>
<feature type="binding site" evidence="9">
    <location>
        <position position="55"/>
    </location>
    <ligand>
        <name>ATP</name>
        <dbReference type="ChEBI" id="CHEBI:30616"/>
    </ligand>
</feature>
<dbReference type="HAMAP" id="MF_00336">
    <property type="entry name" value="BioD"/>
    <property type="match status" value="1"/>
</dbReference>
<feature type="binding site" evidence="9">
    <location>
        <position position="41"/>
    </location>
    <ligand>
        <name>substrate</name>
    </ligand>
</feature>
<dbReference type="PIRSF" id="PIRSF006755">
    <property type="entry name" value="DTB_synth"/>
    <property type="match status" value="1"/>
</dbReference>
<keyword evidence="6 9" id="KW-0067">ATP-binding</keyword>
<evidence type="ECO:0000313" key="10">
    <source>
        <dbReference type="EMBL" id="SEJ73648.1"/>
    </source>
</evidence>
<comment type="caution">
    <text evidence="9">Lacks conserved residue(s) required for the propagation of feature annotation.</text>
</comment>
<protein>
    <recommendedName>
        <fullName evidence="9">ATP-dependent dethiobiotin synthetase BioD</fullName>
        <ecNumber evidence="9">6.3.3.3</ecNumber>
    </recommendedName>
    <alternativeName>
        <fullName evidence="9">DTB synthetase</fullName>
        <shortName evidence="9">DTBS</shortName>
    </alternativeName>
    <alternativeName>
        <fullName evidence="9">Dethiobiotin synthase</fullName>
    </alternativeName>
</protein>
<dbReference type="GO" id="GO:0005829">
    <property type="term" value="C:cytosol"/>
    <property type="evidence" value="ECO:0007669"/>
    <property type="project" value="TreeGrafter"/>
</dbReference>
<dbReference type="EMBL" id="FNZK01000015">
    <property type="protein sequence ID" value="SEJ73648.1"/>
    <property type="molecule type" value="Genomic_DNA"/>
</dbReference>
<feature type="binding site" evidence="9">
    <location>
        <position position="117"/>
    </location>
    <ligand>
        <name>Mg(2+)</name>
        <dbReference type="ChEBI" id="CHEBI:18420"/>
    </ligand>
</feature>
<keyword evidence="11" id="KW-1185">Reference proteome</keyword>
<feature type="binding site" evidence="9">
    <location>
        <position position="16"/>
    </location>
    <ligand>
        <name>Mg(2+)</name>
        <dbReference type="ChEBI" id="CHEBI:18420"/>
    </ligand>
</feature>
<evidence type="ECO:0000256" key="7">
    <source>
        <dbReference type="ARBA" id="ARBA00022842"/>
    </source>
</evidence>
<evidence type="ECO:0000256" key="8">
    <source>
        <dbReference type="ARBA" id="ARBA00047386"/>
    </source>
</evidence>
<proteinExistence type="inferred from homology"/>
<gene>
    <name evidence="9" type="primary">bioD</name>
    <name evidence="10" type="ORF">SAMN05660742_11573</name>
</gene>
<dbReference type="Proteomes" id="UP000199662">
    <property type="component" value="Unassembled WGS sequence"/>
</dbReference>